<reference evidence="2 3" key="1">
    <citation type="journal article" date="2014" name="PLoS Genet.">
        <title>Analysis of the Phlebiopsis gigantea genome, transcriptome and secretome provides insight into its pioneer colonization strategies of wood.</title>
        <authorList>
            <person name="Hori C."/>
            <person name="Ishida T."/>
            <person name="Igarashi K."/>
            <person name="Samejima M."/>
            <person name="Suzuki H."/>
            <person name="Master E."/>
            <person name="Ferreira P."/>
            <person name="Ruiz-Duenas F.J."/>
            <person name="Held B."/>
            <person name="Canessa P."/>
            <person name="Larrondo L.F."/>
            <person name="Schmoll M."/>
            <person name="Druzhinina I.S."/>
            <person name="Kubicek C.P."/>
            <person name="Gaskell J.A."/>
            <person name="Kersten P."/>
            <person name="St John F."/>
            <person name="Glasner J."/>
            <person name="Sabat G."/>
            <person name="Splinter BonDurant S."/>
            <person name="Syed K."/>
            <person name="Yadav J."/>
            <person name="Mgbeahuruike A.C."/>
            <person name="Kovalchuk A."/>
            <person name="Asiegbu F.O."/>
            <person name="Lackner G."/>
            <person name="Hoffmeister D."/>
            <person name="Rencoret J."/>
            <person name="Gutierrez A."/>
            <person name="Sun H."/>
            <person name="Lindquist E."/>
            <person name="Barry K."/>
            <person name="Riley R."/>
            <person name="Grigoriev I.V."/>
            <person name="Henrissat B."/>
            <person name="Kues U."/>
            <person name="Berka R.M."/>
            <person name="Martinez A.T."/>
            <person name="Covert S.F."/>
            <person name="Blanchette R.A."/>
            <person name="Cullen D."/>
        </authorList>
    </citation>
    <scope>NUCLEOTIDE SEQUENCE [LARGE SCALE GENOMIC DNA]</scope>
    <source>
        <strain evidence="2 3">11061_1 CR5-6</strain>
    </source>
</reference>
<keyword evidence="1" id="KW-1133">Transmembrane helix</keyword>
<proteinExistence type="predicted"/>
<dbReference type="HOGENOM" id="CLU_2251034_0_0_1"/>
<keyword evidence="3" id="KW-1185">Reference proteome</keyword>
<evidence type="ECO:0000313" key="3">
    <source>
        <dbReference type="Proteomes" id="UP000053257"/>
    </source>
</evidence>
<sequence>MAWLSQCRRCMEHANTWNLGILLTPPIGTAFGARRCSRSLRSRSATFYIVSPEVSIGLASAALCILVVGEVIPARPSNLDQDCCASINRPKATGVSSRLETFVT</sequence>
<dbReference type="Proteomes" id="UP000053257">
    <property type="component" value="Unassembled WGS sequence"/>
</dbReference>
<name>A0A0C3PVG2_PHLG1</name>
<dbReference type="AlphaFoldDB" id="A0A0C3PVG2"/>
<dbReference type="EMBL" id="KN840443">
    <property type="protein sequence ID" value="KIP11848.1"/>
    <property type="molecule type" value="Genomic_DNA"/>
</dbReference>
<evidence type="ECO:0000313" key="2">
    <source>
        <dbReference type="EMBL" id="KIP11848.1"/>
    </source>
</evidence>
<gene>
    <name evidence="2" type="ORF">PHLGIDRAFT_417501</name>
</gene>
<keyword evidence="1" id="KW-0812">Transmembrane</keyword>
<feature type="transmembrane region" description="Helical" evidence="1">
    <location>
        <begin position="45"/>
        <end position="68"/>
    </location>
</feature>
<keyword evidence="1" id="KW-0472">Membrane</keyword>
<accession>A0A0C3PVG2</accession>
<protein>
    <submittedName>
        <fullName evidence="2">Uncharacterized protein</fullName>
    </submittedName>
</protein>
<organism evidence="2 3">
    <name type="scientific">Phlebiopsis gigantea (strain 11061_1 CR5-6)</name>
    <name type="common">White-rot fungus</name>
    <name type="synonym">Peniophora gigantea</name>
    <dbReference type="NCBI Taxonomy" id="745531"/>
    <lineage>
        <taxon>Eukaryota</taxon>
        <taxon>Fungi</taxon>
        <taxon>Dikarya</taxon>
        <taxon>Basidiomycota</taxon>
        <taxon>Agaricomycotina</taxon>
        <taxon>Agaricomycetes</taxon>
        <taxon>Polyporales</taxon>
        <taxon>Phanerochaetaceae</taxon>
        <taxon>Phlebiopsis</taxon>
    </lineage>
</organism>
<evidence type="ECO:0000256" key="1">
    <source>
        <dbReference type="SAM" id="Phobius"/>
    </source>
</evidence>